<accession>A0A7W9ES63</accession>
<evidence type="ECO:0000313" key="1">
    <source>
        <dbReference type="EMBL" id="MBB5708432.1"/>
    </source>
</evidence>
<organism evidence="1 2">
    <name type="scientific">Sphingopyxis panaciterrulae</name>
    <dbReference type="NCBI Taxonomy" id="462372"/>
    <lineage>
        <taxon>Bacteria</taxon>
        <taxon>Pseudomonadati</taxon>
        <taxon>Pseudomonadota</taxon>
        <taxon>Alphaproteobacteria</taxon>
        <taxon>Sphingomonadales</taxon>
        <taxon>Sphingomonadaceae</taxon>
        <taxon>Sphingopyxis</taxon>
    </lineage>
</organism>
<evidence type="ECO:0000313" key="2">
    <source>
        <dbReference type="Proteomes" id="UP000537161"/>
    </source>
</evidence>
<reference evidence="1 2" key="1">
    <citation type="submission" date="2020-08" db="EMBL/GenBank/DDBJ databases">
        <title>Genomic Encyclopedia of Type Strains, Phase IV (KMG-IV): sequencing the most valuable type-strain genomes for metagenomic binning, comparative biology and taxonomic classification.</title>
        <authorList>
            <person name="Goeker M."/>
        </authorList>
    </citation>
    <scope>NUCLEOTIDE SEQUENCE [LARGE SCALE GENOMIC DNA]</scope>
    <source>
        <strain evidence="1 2">DSM 27163</strain>
    </source>
</reference>
<dbReference type="RefSeq" id="WP_221235263.1">
    <property type="nucleotide sequence ID" value="NZ_JACIJH010000018.1"/>
</dbReference>
<dbReference type="InterPro" id="IPR019292">
    <property type="entry name" value="McrC"/>
</dbReference>
<dbReference type="Pfam" id="PF10117">
    <property type="entry name" value="McrBC"/>
    <property type="match status" value="1"/>
</dbReference>
<dbReference type="PANTHER" id="PTHR38733">
    <property type="entry name" value="PROTEIN MCRC"/>
    <property type="match status" value="1"/>
</dbReference>
<gene>
    <name evidence="1" type="ORF">FHR21_003817</name>
</gene>
<dbReference type="PANTHER" id="PTHR38733:SF1">
    <property type="entry name" value="TYPE IV METHYL-DIRECTED RESTRICTION ENZYME ECOKMCRBC"/>
    <property type="match status" value="1"/>
</dbReference>
<dbReference type="EMBL" id="JACIJH010000018">
    <property type="protein sequence ID" value="MBB5708432.1"/>
    <property type="molecule type" value="Genomic_DNA"/>
</dbReference>
<dbReference type="AlphaFoldDB" id="A0A7W9ES63"/>
<name>A0A7W9ES63_9SPHN</name>
<sequence>MALVGAAWFRARRLFWSSVIRRTLFEWQSIAYGDDPEQIPSWAADRLAAVARKSPLGGDNGARIIAHGRNALRAQQVVGIIVADKCALEILPKIDLSSGDDEAQEGLIRRKLVHMLAVAMDLDIDGGAITELGWQRDNLLEILIRLFSTKLVDALRQGMPRQYVEHEEDVPRMRGRLDVGRQFAQLAMNPVMLACRFDELSADITINQIMKAAINRLRRISNSTDNQRRLAELDFHYADIAAVPAHALRWDRVSLDRTNARWKELLALARLLLGERFQTTSMGETSGFSLLFEMNTLFEEYIGRMMRRALSGTGLSVHLQGGRLYCLEAIEDGRRSFQTKPDILVKRGREIVHIVDTKWKRIAARIDDAKRGVSQSDVYQMMAYAQIYGCRTLTLLYPHHTALRSAPGLLDRHKIGVTTQHLHTASIDISRHQMVLRQLRSMLLTPGLSDDLEHHLWESRSG</sequence>
<keyword evidence="2" id="KW-1185">Reference proteome</keyword>
<proteinExistence type="predicted"/>
<dbReference type="Proteomes" id="UP000537161">
    <property type="component" value="Unassembled WGS sequence"/>
</dbReference>
<protein>
    <submittedName>
        <fullName evidence="1">5-methylcytosine-specific restriction enzyme subunit McrC</fullName>
    </submittedName>
</protein>
<comment type="caution">
    <text evidence="1">The sequence shown here is derived from an EMBL/GenBank/DDBJ whole genome shotgun (WGS) entry which is preliminary data.</text>
</comment>